<dbReference type="Proteomes" id="UP000243499">
    <property type="component" value="Chromosome 7"/>
</dbReference>
<dbReference type="PANTHER" id="PTHR31916:SF35">
    <property type="entry name" value="ALKALINE_NEUTRAL INVERTASE"/>
    <property type="match status" value="1"/>
</dbReference>
<dbReference type="InterPro" id="IPR008928">
    <property type="entry name" value="6-hairpin_glycosidase_sf"/>
</dbReference>
<evidence type="ECO:0000313" key="8">
    <source>
        <dbReference type="EMBL" id="PVH35269.1"/>
    </source>
</evidence>
<accession>A0A2T8IC62</accession>
<sequence length="520" mass="58558">MRSTGGASTAAPPSRTRRPRRGCGVPPRPWRTRGGSSSGSRSCTTAAAPWGRSPRATRTTPRRSTTTRCSSGTSCPRASRSCSRGSTASSAISSSTRCSSSDDLQSWEKTMDCHSPGQGLMPASFKVRVIPLDGDDDVTEEVLDPDFGEAAIGRVAPVDSGLWWIILLRAYGKCSGDLSVQERIDVQTGIKMILKLCLTDGFDMFPTLLVTDGSCMIDRRMGIHGHPLEIQALFYSSLLCAREMLTPEDGSDDLIRALNNRLIALSFHIREYYWLDKRKLNEIYRYKTEEYSYDAVNKFNIYPDQIPSWLVEWIPPKGGYFIGNLQPAHMDFRFFSLGNLWSIVSSLATGHQSHAILDLIEAKWSDLVAEMPMKICYPALEDEEWKFITGSDPKNTPWSYHNGGSWPTLLWQLTVACIKMNRPEIAERAVEVSERRIARDKWPEYYDTKRARFIGKQSRLFQTWSIAGFLVAKLLLETPDKSRILCNNEDEEILNALSLMADGSSPRRRRRKQAPKNYIV</sequence>
<dbReference type="AlphaFoldDB" id="A0A2T8IC62"/>
<dbReference type="GO" id="GO:0004575">
    <property type="term" value="F:sucrose alpha-glucosidase activity"/>
    <property type="evidence" value="ECO:0007669"/>
    <property type="project" value="TreeGrafter"/>
</dbReference>
<dbReference type="EC" id="3.2.1.26" evidence="6"/>
<dbReference type="SUPFAM" id="SSF48208">
    <property type="entry name" value="Six-hairpin glycosidases"/>
    <property type="match status" value="1"/>
</dbReference>
<gene>
    <name evidence="8" type="ORF">PAHAL_7G138300</name>
</gene>
<evidence type="ECO:0000256" key="1">
    <source>
        <dbReference type="ARBA" id="ARBA00000094"/>
    </source>
</evidence>
<reference evidence="8" key="1">
    <citation type="submission" date="2018-04" db="EMBL/GenBank/DDBJ databases">
        <title>WGS assembly of Panicum hallii.</title>
        <authorList>
            <person name="Lovell J."/>
            <person name="Jenkins J."/>
            <person name="Lowry D."/>
            <person name="Mamidi S."/>
            <person name="Sreedasyam A."/>
            <person name="Weng X."/>
            <person name="Barry K."/>
            <person name="Bonette J."/>
            <person name="Campitelli B."/>
            <person name="Daum C."/>
            <person name="Gordon S."/>
            <person name="Gould B."/>
            <person name="Lipzen A."/>
            <person name="Macqueen A."/>
            <person name="Palacio-Mejia J."/>
            <person name="Plott C."/>
            <person name="Shakirov E."/>
            <person name="Shu S."/>
            <person name="Yoshinaga Y."/>
            <person name="Zane M."/>
            <person name="Rokhsar D."/>
            <person name="Grimwood J."/>
            <person name="Schmutz J."/>
            <person name="Juenger T."/>
        </authorList>
    </citation>
    <scope>NUCLEOTIDE SEQUENCE [LARGE SCALE GENOMIC DNA]</scope>
    <source>
        <strain evidence="8">FIL2</strain>
    </source>
</reference>
<evidence type="ECO:0000256" key="7">
    <source>
        <dbReference type="SAM" id="MobiDB-lite"/>
    </source>
</evidence>
<comment type="similarity">
    <text evidence="2 6">Belongs to the glycosyl hydrolase 100 family.</text>
</comment>
<dbReference type="PANTHER" id="PTHR31916">
    <property type="match status" value="1"/>
</dbReference>
<evidence type="ECO:0000256" key="5">
    <source>
        <dbReference type="ARBA" id="ARBA00023295"/>
    </source>
</evidence>
<comment type="catalytic activity">
    <reaction evidence="1 6">
        <text>Hydrolysis of terminal non-reducing beta-D-fructofuranoside residues in beta-D-fructofuranosides.</text>
        <dbReference type="EC" id="3.2.1.26"/>
    </reaction>
</comment>
<keyword evidence="5 6" id="KW-0326">Glycosidase</keyword>
<comment type="function">
    <text evidence="6">Invertase that cleaves sucrose into glucose and fructose.</text>
</comment>
<dbReference type="GO" id="GO:0005987">
    <property type="term" value="P:sucrose catabolic process"/>
    <property type="evidence" value="ECO:0007669"/>
    <property type="project" value="TreeGrafter"/>
</dbReference>
<dbReference type="FunFam" id="1.50.10.10:FF:000001">
    <property type="entry name" value="probable alkaline/neutral invertase B"/>
    <property type="match status" value="1"/>
</dbReference>
<dbReference type="Gramene" id="PVH35269">
    <property type="protein sequence ID" value="PVH35269"/>
    <property type="gene ID" value="PAHAL_7G138300"/>
</dbReference>
<dbReference type="Gene3D" id="1.50.10.10">
    <property type="match status" value="1"/>
</dbReference>
<dbReference type="GO" id="GO:0009507">
    <property type="term" value="C:chloroplast"/>
    <property type="evidence" value="ECO:0007669"/>
    <property type="project" value="TreeGrafter"/>
</dbReference>
<evidence type="ECO:0000256" key="6">
    <source>
        <dbReference type="RuleBase" id="RU367047"/>
    </source>
</evidence>
<dbReference type="InterPro" id="IPR024746">
    <property type="entry name" value="Glyco_hydro_100"/>
</dbReference>
<dbReference type="InterPro" id="IPR012341">
    <property type="entry name" value="6hp_glycosidase-like_sf"/>
</dbReference>
<evidence type="ECO:0000256" key="2">
    <source>
        <dbReference type="ARBA" id="ARBA00007671"/>
    </source>
</evidence>
<dbReference type="Pfam" id="PF12899">
    <property type="entry name" value="Glyco_hydro_100"/>
    <property type="match status" value="1"/>
</dbReference>
<feature type="compositionally biased region" description="Low complexity" evidence="7">
    <location>
        <begin position="32"/>
        <end position="100"/>
    </location>
</feature>
<keyword evidence="4 6" id="KW-0119">Carbohydrate metabolism</keyword>
<feature type="region of interest" description="Disordered" evidence="7">
    <location>
        <begin position="1"/>
        <end position="100"/>
    </location>
</feature>
<name>A0A2T8IC62_9POAL</name>
<dbReference type="EMBL" id="CM008052">
    <property type="protein sequence ID" value="PVH35269.1"/>
    <property type="molecule type" value="Genomic_DNA"/>
</dbReference>
<evidence type="ECO:0000256" key="4">
    <source>
        <dbReference type="ARBA" id="ARBA00023277"/>
    </source>
</evidence>
<protein>
    <recommendedName>
        <fullName evidence="6">Alkaline/neutral invertase</fullName>
        <ecNumber evidence="6">3.2.1.26</ecNumber>
    </recommendedName>
</protein>
<proteinExistence type="inferred from homology"/>
<organism evidence="8">
    <name type="scientific">Panicum hallii</name>
    <dbReference type="NCBI Taxonomy" id="206008"/>
    <lineage>
        <taxon>Eukaryota</taxon>
        <taxon>Viridiplantae</taxon>
        <taxon>Streptophyta</taxon>
        <taxon>Embryophyta</taxon>
        <taxon>Tracheophyta</taxon>
        <taxon>Spermatophyta</taxon>
        <taxon>Magnoliopsida</taxon>
        <taxon>Liliopsida</taxon>
        <taxon>Poales</taxon>
        <taxon>Poaceae</taxon>
        <taxon>PACMAD clade</taxon>
        <taxon>Panicoideae</taxon>
        <taxon>Panicodae</taxon>
        <taxon>Paniceae</taxon>
        <taxon>Panicinae</taxon>
        <taxon>Panicum</taxon>
        <taxon>Panicum sect. Panicum</taxon>
    </lineage>
</organism>
<dbReference type="GO" id="GO:0033926">
    <property type="term" value="F:endo-alpha-N-acetylgalactosaminidase activity"/>
    <property type="evidence" value="ECO:0007669"/>
    <property type="project" value="UniProtKB-UniRule"/>
</dbReference>
<keyword evidence="3 6" id="KW-0378">Hydrolase</keyword>
<evidence type="ECO:0000256" key="3">
    <source>
        <dbReference type="ARBA" id="ARBA00022801"/>
    </source>
</evidence>